<dbReference type="Gene3D" id="3.30.40.10">
    <property type="entry name" value="Zinc/RING finger domain, C3HC4 (zinc finger)"/>
    <property type="match status" value="1"/>
</dbReference>
<evidence type="ECO:0000313" key="6">
    <source>
        <dbReference type="EMBL" id="KAG8376288.1"/>
    </source>
</evidence>
<reference evidence="6" key="1">
    <citation type="submission" date="2019-10" db="EMBL/GenBank/DDBJ databases">
        <authorList>
            <person name="Zhang R."/>
            <person name="Pan Y."/>
            <person name="Wang J."/>
            <person name="Ma R."/>
            <person name="Yu S."/>
        </authorList>
    </citation>
    <scope>NUCLEOTIDE SEQUENCE</scope>
    <source>
        <strain evidence="6">LA-IB0</strain>
        <tissue evidence="6">Leaf</tissue>
    </source>
</reference>
<name>A0AAV6X185_9LAMI</name>
<evidence type="ECO:0000256" key="3">
    <source>
        <dbReference type="ARBA" id="ARBA00022833"/>
    </source>
</evidence>
<comment type="caution">
    <text evidence="6">The sequence shown here is derived from an EMBL/GenBank/DDBJ whole genome shotgun (WGS) entry which is preliminary data.</text>
</comment>
<keyword evidence="3" id="KW-0862">Zinc</keyword>
<keyword evidence="1" id="KW-0479">Metal-binding</keyword>
<keyword evidence="2 4" id="KW-0863">Zinc-finger</keyword>
<accession>A0AAV6X185</accession>
<dbReference type="Pfam" id="PF13639">
    <property type="entry name" value="zf-RING_2"/>
    <property type="match status" value="1"/>
</dbReference>
<dbReference type="SUPFAM" id="SSF57850">
    <property type="entry name" value="RING/U-box"/>
    <property type="match status" value="1"/>
</dbReference>
<dbReference type="GO" id="GO:0008270">
    <property type="term" value="F:zinc ion binding"/>
    <property type="evidence" value="ECO:0007669"/>
    <property type="project" value="UniProtKB-KW"/>
</dbReference>
<gene>
    <name evidence="6" type="ORF">BUALT_Bualt09G0047600</name>
</gene>
<feature type="domain" description="RING-type" evidence="5">
    <location>
        <begin position="94"/>
        <end position="138"/>
    </location>
</feature>
<dbReference type="InterPro" id="IPR001841">
    <property type="entry name" value="Znf_RING"/>
</dbReference>
<keyword evidence="7" id="KW-1185">Reference proteome</keyword>
<dbReference type="AlphaFoldDB" id="A0AAV6X185"/>
<evidence type="ECO:0000256" key="1">
    <source>
        <dbReference type="ARBA" id="ARBA00022723"/>
    </source>
</evidence>
<evidence type="ECO:0000313" key="7">
    <source>
        <dbReference type="Proteomes" id="UP000826271"/>
    </source>
</evidence>
<evidence type="ECO:0000256" key="4">
    <source>
        <dbReference type="PROSITE-ProRule" id="PRU00175"/>
    </source>
</evidence>
<dbReference type="GO" id="GO:0016567">
    <property type="term" value="P:protein ubiquitination"/>
    <property type="evidence" value="ECO:0007669"/>
    <property type="project" value="TreeGrafter"/>
</dbReference>
<proteinExistence type="predicted"/>
<organism evidence="6 7">
    <name type="scientific">Buddleja alternifolia</name>
    <dbReference type="NCBI Taxonomy" id="168488"/>
    <lineage>
        <taxon>Eukaryota</taxon>
        <taxon>Viridiplantae</taxon>
        <taxon>Streptophyta</taxon>
        <taxon>Embryophyta</taxon>
        <taxon>Tracheophyta</taxon>
        <taxon>Spermatophyta</taxon>
        <taxon>Magnoliopsida</taxon>
        <taxon>eudicotyledons</taxon>
        <taxon>Gunneridae</taxon>
        <taxon>Pentapetalae</taxon>
        <taxon>asterids</taxon>
        <taxon>lamiids</taxon>
        <taxon>Lamiales</taxon>
        <taxon>Scrophulariaceae</taxon>
        <taxon>Buddlejeae</taxon>
        <taxon>Buddleja</taxon>
    </lineage>
</organism>
<dbReference type="PANTHER" id="PTHR45969:SF11">
    <property type="entry name" value="RING_U-BOX SUPERFAMILY PROTEIN"/>
    <property type="match status" value="1"/>
</dbReference>
<dbReference type="InterPro" id="IPR013083">
    <property type="entry name" value="Znf_RING/FYVE/PHD"/>
</dbReference>
<dbReference type="GO" id="GO:0061630">
    <property type="term" value="F:ubiquitin protein ligase activity"/>
    <property type="evidence" value="ECO:0007669"/>
    <property type="project" value="TreeGrafter"/>
</dbReference>
<evidence type="ECO:0000259" key="5">
    <source>
        <dbReference type="PROSITE" id="PS50089"/>
    </source>
</evidence>
<dbReference type="EMBL" id="WHWC01000009">
    <property type="protein sequence ID" value="KAG8376288.1"/>
    <property type="molecule type" value="Genomic_DNA"/>
</dbReference>
<protein>
    <recommendedName>
        <fullName evidence="5">RING-type domain-containing protein</fullName>
    </recommendedName>
</protein>
<dbReference type="SMART" id="SM00184">
    <property type="entry name" value="RING"/>
    <property type="match status" value="1"/>
</dbReference>
<evidence type="ECO:0000256" key="2">
    <source>
        <dbReference type="ARBA" id="ARBA00022771"/>
    </source>
</evidence>
<dbReference type="Proteomes" id="UP000826271">
    <property type="component" value="Unassembled WGS sequence"/>
</dbReference>
<dbReference type="PANTHER" id="PTHR45969">
    <property type="entry name" value="RING ZINC FINGER PROTEIN-RELATED"/>
    <property type="match status" value="1"/>
</dbReference>
<dbReference type="PROSITE" id="PS50089">
    <property type="entry name" value="ZF_RING_2"/>
    <property type="match status" value="1"/>
</dbReference>
<sequence length="173" mass="19198">MHTQSSSSTMVVSDQFVLCKAAVIFAITRWILSFAFNLFTNSINFAQSSSDSSSSCCSPPSSSSPNLKILKDSLTLTTIGEIEHRLPENRDSSCAVCLNEMKKKSQVWELGNCCHVFHKQCLERWLCYDNRLSCPLCRASLVAVSPLPPPTPAETPSWAVDRMLYLFGDDLLP</sequence>